<accession>A0ABN3PTV0</accession>
<keyword evidence="10" id="KW-1185">Reference proteome</keyword>
<dbReference type="InterPro" id="IPR010603">
    <property type="entry name" value="Znf_CppX_C4"/>
</dbReference>
<keyword evidence="9" id="KW-0378">Hydrolase</keyword>
<dbReference type="PANTHER" id="PTHR48102">
    <property type="entry name" value="ATP-DEPENDENT CLP PROTEASE ATP-BINDING SUBUNIT CLPX-LIKE, MITOCHONDRIAL-RELATED"/>
    <property type="match status" value="1"/>
</dbReference>
<evidence type="ECO:0000256" key="5">
    <source>
        <dbReference type="ARBA" id="ARBA00023186"/>
    </source>
</evidence>
<dbReference type="SUPFAM" id="SSF57716">
    <property type="entry name" value="Glucocorticoid receptor-like (DNA-binding domain)"/>
    <property type="match status" value="1"/>
</dbReference>
<dbReference type="InterPro" id="IPR038366">
    <property type="entry name" value="Znf_CppX_C4_sf"/>
</dbReference>
<dbReference type="GO" id="GO:0006508">
    <property type="term" value="P:proteolysis"/>
    <property type="evidence" value="ECO:0007669"/>
    <property type="project" value="UniProtKB-KW"/>
</dbReference>
<dbReference type="InterPro" id="IPR003593">
    <property type="entry name" value="AAA+_ATPase"/>
</dbReference>
<keyword evidence="3 6" id="KW-0862">Zinc</keyword>
<dbReference type="PROSITE" id="PS51902">
    <property type="entry name" value="CLPX_ZB"/>
    <property type="match status" value="1"/>
</dbReference>
<keyword evidence="5 6" id="KW-0143">Chaperone</keyword>
<dbReference type="Gene3D" id="3.40.50.300">
    <property type="entry name" value="P-loop containing nucleotide triphosphate hydrolases"/>
    <property type="match status" value="1"/>
</dbReference>
<evidence type="ECO:0000313" key="10">
    <source>
        <dbReference type="Proteomes" id="UP001501509"/>
    </source>
</evidence>
<protein>
    <recommendedName>
        <fullName evidence="6">ATP-dependent Clp protease ATP-binding subunit ClpX</fullName>
    </recommendedName>
</protein>
<feature type="binding site" evidence="6">
    <location>
        <begin position="119"/>
        <end position="126"/>
    </location>
    <ligand>
        <name>ATP</name>
        <dbReference type="ChEBI" id="CHEBI:30616"/>
    </ligand>
</feature>
<dbReference type="SMART" id="SM00994">
    <property type="entry name" value="zf-C4_ClpX"/>
    <property type="match status" value="1"/>
</dbReference>
<dbReference type="SMART" id="SM00382">
    <property type="entry name" value="AAA"/>
    <property type="match status" value="1"/>
</dbReference>
<evidence type="ECO:0000256" key="6">
    <source>
        <dbReference type="HAMAP-Rule" id="MF_00175"/>
    </source>
</evidence>
<evidence type="ECO:0000259" key="8">
    <source>
        <dbReference type="PROSITE" id="PS51902"/>
    </source>
</evidence>
<evidence type="ECO:0000313" key="9">
    <source>
        <dbReference type="EMBL" id="GAA2600728.1"/>
    </source>
</evidence>
<dbReference type="CDD" id="cd19497">
    <property type="entry name" value="RecA-like_ClpX"/>
    <property type="match status" value="1"/>
</dbReference>
<dbReference type="NCBIfam" id="NF003745">
    <property type="entry name" value="PRK05342.1"/>
    <property type="match status" value="1"/>
</dbReference>
<evidence type="ECO:0000256" key="2">
    <source>
        <dbReference type="ARBA" id="ARBA00022741"/>
    </source>
</evidence>
<gene>
    <name evidence="9" type="primary">clpX_1</name>
    <name evidence="6" type="synonym">clpX</name>
    <name evidence="9" type="ORF">GCM10010411_38000</name>
</gene>
<feature type="domain" description="ClpX-type ZB" evidence="8">
    <location>
        <begin position="1"/>
        <end position="54"/>
    </location>
</feature>
<keyword evidence="2 6" id="KW-0547">Nucleotide-binding</keyword>
<feature type="binding site" evidence="6 7">
    <location>
        <position position="38"/>
    </location>
    <ligand>
        <name>Zn(2+)</name>
        <dbReference type="ChEBI" id="CHEBI:29105"/>
    </ligand>
</feature>
<comment type="subunit">
    <text evidence="6">Component of the ClpX-ClpP complex. Forms a hexameric ring that, in the presence of ATP, binds to fourteen ClpP subunits assembled into a disk-like structure with a central cavity, resembling the structure of eukaryotic proteasomes.</text>
</comment>
<name>A0ABN3PTV0_9ACTN</name>
<reference evidence="9 10" key="1">
    <citation type="journal article" date="2019" name="Int. J. Syst. Evol. Microbiol.">
        <title>The Global Catalogue of Microorganisms (GCM) 10K type strain sequencing project: providing services to taxonomists for standard genome sequencing and annotation.</title>
        <authorList>
            <consortium name="The Broad Institute Genomics Platform"/>
            <consortium name="The Broad Institute Genome Sequencing Center for Infectious Disease"/>
            <person name="Wu L."/>
            <person name="Ma J."/>
        </authorList>
    </citation>
    <scope>NUCLEOTIDE SEQUENCE [LARGE SCALE GENOMIC DNA]</scope>
    <source>
        <strain evidence="9 10">JCM 6833</strain>
    </source>
</reference>
<dbReference type="Gene3D" id="1.10.8.60">
    <property type="match status" value="1"/>
</dbReference>
<dbReference type="Pfam" id="PF06689">
    <property type="entry name" value="zf-C4_ClpX"/>
    <property type="match status" value="1"/>
</dbReference>
<feature type="binding site" evidence="6 7">
    <location>
        <position position="16"/>
    </location>
    <ligand>
        <name>Zn(2+)</name>
        <dbReference type="ChEBI" id="CHEBI:29105"/>
    </ligand>
</feature>
<proteinExistence type="inferred from homology"/>
<comment type="function">
    <text evidence="6">ATP-dependent specificity component of the Clp protease. It directs the protease to specific substrates. Can perform chaperone functions in the absence of ClpP.</text>
</comment>
<dbReference type="InterPro" id="IPR019489">
    <property type="entry name" value="Clp_ATPase_C"/>
</dbReference>
<sequence>MARIGDGGDLLKCSFCGKSQKQVKKLIAGPGVYICDECIDLCNEIIEEELSETSDLKWDSLPKPREIFDFLDSYVIGQETAKKALSVAVYNHYKRIQSGDNGRDDAVELAKSNILLLGPTGSGKTLLAQTLAKLLNVPFAIADATALTEAGYVGEDVENILLKLIQAADYDVKKAETGIIYIDEVDKIARKSENPSITRDVSGEGVQQALLKILEGTTASVPPQGGRKHPHQEFIQIDTTNVLFICGGAFAGLEKIVESRVGKQGMGFGAVIRSKTEFDESVNVLADVMPEDLLKFGMIPEFVGRLPVITSVHNLDREALINILTEPKNALVRQYHRLFELDGVDLEFTDDALEAIADQAILRGTGARGLRAIMEEVLLSVMYEVPSRHDVARVVITREAVLEHVNPTLVPRERTKREPREKSA</sequence>
<comment type="similarity">
    <text evidence="6 7">Belongs to the ClpX chaperone family.</text>
</comment>
<dbReference type="InterPro" id="IPR003959">
    <property type="entry name" value="ATPase_AAA_core"/>
</dbReference>
<keyword evidence="1 6" id="KW-0479">Metal-binding</keyword>
<dbReference type="NCBIfam" id="TIGR00382">
    <property type="entry name" value="clpX"/>
    <property type="match status" value="1"/>
</dbReference>
<dbReference type="GO" id="GO:0008233">
    <property type="term" value="F:peptidase activity"/>
    <property type="evidence" value="ECO:0007669"/>
    <property type="project" value="UniProtKB-KW"/>
</dbReference>
<evidence type="ECO:0000256" key="4">
    <source>
        <dbReference type="ARBA" id="ARBA00022840"/>
    </source>
</evidence>
<dbReference type="SMART" id="SM01086">
    <property type="entry name" value="ClpB_D2-small"/>
    <property type="match status" value="1"/>
</dbReference>
<dbReference type="InterPro" id="IPR004487">
    <property type="entry name" value="Clp_protease_ATP-bd_su_ClpX"/>
</dbReference>
<comment type="caution">
    <text evidence="9">The sequence shown here is derived from an EMBL/GenBank/DDBJ whole genome shotgun (WGS) entry which is preliminary data.</text>
</comment>
<dbReference type="InterPro" id="IPR059188">
    <property type="entry name" value="Znf_CLPX-like"/>
</dbReference>
<dbReference type="Pfam" id="PF07724">
    <property type="entry name" value="AAA_2"/>
    <property type="match status" value="1"/>
</dbReference>
<dbReference type="InterPro" id="IPR046425">
    <property type="entry name" value="ClpX_bact"/>
</dbReference>
<dbReference type="PANTHER" id="PTHR48102:SF7">
    <property type="entry name" value="ATP-DEPENDENT CLP PROTEASE ATP-BINDING SUBUNIT CLPX-LIKE, MITOCHONDRIAL"/>
    <property type="match status" value="1"/>
</dbReference>
<evidence type="ECO:0000256" key="1">
    <source>
        <dbReference type="ARBA" id="ARBA00022723"/>
    </source>
</evidence>
<keyword evidence="9" id="KW-0645">Protease</keyword>
<dbReference type="EMBL" id="BAAATD010000004">
    <property type="protein sequence ID" value="GAA2600728.1"/>
    <property type="molecule type" value="Genomic_DNA"/>
</dbReference>
<dbReference type="RefSeq" id="WP_344542559.1">
    <property type="nucleotide sequence ID" value="NZ_BAAATD010000004.1"/>
</dbReference>
<evidence type="ECO:0000256" key="3">
    <source>
        <dbReference type="ARBA" id="ARBA00022833"/>
    </source>
</evidence>
<dbReference type="Pfam" id="PF10431">
    <property type="entry name" value="ClpB_D2-small"/>
    <property type="match status" value="1"/>
</dbReference>
<feature type="binding site" evidence="6 7">
    <location>
        <position position="35"/>
    </location>
    <ligand>
        <name>Zn(2+)</name>
        <dbReference type="ChEBI" id="CHEBI:29105"/>
    </ligand>
</feature>
<dbReference type="SUPFAM" id="SSF52540">
    <property type="entry name" value="P-loop containing nucleoside triphosphate hydrolases"/>
    <property type="match status" value="1"/>
</dbReference>
<dbReference type="GO" id="GO:0005524">
    <property type="term" value="F:ATP binding"/>
    <property type="evidence" value="ECO:0007669"/>
    <property type="project" value="UniProtKB-KW"/>
</dbReference>
<keyword evidence="4 6" id="KW-0067">ATP-binding</keyword>
<organism evidence="9 10">
    <name type="scientific">Actinomadura fulvescens</name>
    <dbReference type="NCBI Taxonomy" id="46160"/>
    <lineage>
        <taxon>Bacteria</taxon>
        <taxon>Bacillati</taxon>
        <taxon>Actinomycetota</taxon>
        <taxon>Actinomycetes</taxon>
        <taxon>Streptosporangiales</taxon>
        <taxon>Thermomonosporaceae</taxon>
        <taxon>Actinomadura</taxon>
    </lineage>
</organism>
<dbReference type="Proteomes" id="UP001501509">
    <property type="component" value="Unassembled WGS sequence"/>
</dbReference>
<evidence type="ECO:0000256" key="7">
    <source>
        <dbReference type="PROSITE-ProRule" id="PRU01250"/>
    </source>
</evidence>
<dbReference type="InterPro" id="IPR050052">
    <property type="entry name" value="ATP-dep_Clp_protease_ClpX"/>
</dbReference>
<dbReference type="InterPro" id="IPR027417">
    <property type="entry name" value="P-loop_NTPase"/>
</dbReference>
<feature type="binding site" evidence="6 7">
    <location>
        <position position="13"/>
    </location>
    <ligand>
        <name>Zn(2+)</name>
        <dbReference type="ChEBI" id="CHEBI:29105"/>
    </ligand>
</feature>
<dbReference type="HAMAP" id="MF_00175">
    <property type="entry name" value="ClpX"/>
    <property type="match status" value="1"/>
</dbReference>
<dbReference type="Gene3D" id="6.20.220.10">
    <property type="entry name" value="ClpX chaperone, C4-type zinc finger domain"/>
    <property type="match status" value="1"/>
</dbReference>